<protein>
    <submittedName>
        <fullName evidence="3">Uncharacterized protein</fullName>
    </submittedName>
</protein>
<evidence type="ECO:0000256" key="1">
    <source>
        <dbReference type="SAM" id="MobiDB-lite"/>
    </source>
</evidence>
<evidence type="ECO:0000313" key="5">
    <source>
        <dbReference type="Proteomes" id="UP000078555"/>
    </source>
</evidence>
<dbReference type="Pfam" id="PF12420">
    <property type="entry name" value="DUF3671"/>
    <property type="match status" value="1"/>
</dbReference>
<dbReference type="AlphaFoldDB" id="A0A1A9AI25"/>
<name>A0A1A9AI25_PLAOA</name>
<evidence type="ECO:0000313" key="4">
    <source>
        <dbReference type="Proteomes" id="UP000078550"/>
    </source>
</evidence>
<reference evidence="5" key="1">
    <citation type="submission" date="2016-05" db="EMBL/GenBank/DDBJ databases">
        <authorList>
            <person name="Naeem R."/>
        </authorList>
    </citation>
    <scope>NUCLEOTIDE SEQUENCE [LARGE SCALE GENOMIC DNA]</scope>
</reference>
<sequence length="166" mass="19241">MCKSLDEKNSCASLYLRTNRLLANDKEENEKVPIGLNENLSIVAESAQIEEEERTFMNIESNIPEYEEKYPATCKKQQKSKRKKRKEKEFRNTGDRKSHKKYMCCICAPCKIIDSYFEKKIFGLFSYIKNYGKYKDGYKKVVKCGTLKKIVLGLIVSTLIVSIPIT</sequence>
<feature type="compositionally biased region" description="Basic residues" evidence="1">
    <location>
        <begin position="76"/>
        <end position="86"/>
    </location>
</feature>
<evidence type="ECO:0000313" key="2">
    <source>
        <dbReference type="EMBL" id="SBT55448.1"/>
    </source>
</evidence>
<reference evidence="4" key="2">
    <citation type="submission" date="2016-05" db="EMBL/GenBank/DDBJ databases">
        <authorList>
            <person name="Naeem Raeece"/>
        </authorList>
    </citation>
    <scope>NUCLEOTIDE SEQUENCE [LARGE SCALE GENOMIC DNA]</scope>
</reference>
<evidence type="ECO:0000313" key="3">
    <source>
        <dbReference type="EMBL" id="SBT56246.1"/>
    </source>
</evidence>
<proteinExistence type="predicted"/>
<dbReference type="EMBL" id="FLRD01000698">
    <property type="protein sequence ID" value="SBT55448.1"/>
    <property type="molecule type" value="Genomic_DNA"/>
</dbReference>
<reference evidence="3" key="3">
    <citation type="submission" date="2016-05" db="EMBL/GenBank/DDBJ databases">
        <authorList>
            <person name="Lavstsen T."/>
            <person name="Jespersen J.S."/>
        </authorList>
    </citation>
    <scope>NUCLEOTIDE SEQUENCE [LARGE SCALE GENOMIC DNA]</scope>
</reference>
<dbReference type="EMBL" id="FLRE01001317">
    <property type="protein sequence ID" value="SBT56246.1"/>
    <property type="molecule type" value="Genomic_DNA"/>
</dbReference>
<feature type="region of interest" description="Disordered" evidence="1">
    <location>
        <begin position="72"/>
        <end position="94"/>
    </location>
</feature>
<dbReference type="Proteomes" id="UP000078550">
    <property type="component" value="Unassembled WGS sequence"/>
</dbReference>
<dbReference type="InterPro" id="IPR022139">
    <property type="entry name" value="Fam-L/Fam-M-like_plasmodium"/>
</dbReference>
<keyword evidence="5" id="KW-1185">Reference proteome</keyword>
<accession>A0A1A9AI25</accession>
<gene>
    <name evidence="2" type="ORF">POVWA1_070080</name>
    <name evidence="3" type="ORF">POVWA2_072370</name>
</gene>
<dbReference type="Proteomes" id="UP000078555">
    <property type="component" value="Unassembled WGS sequence"/>
</dbReference>
<organism evidence="3 4">
    <name type="scientific">Plasmodium ovale wallikeri</name>
    <dbReference type="NCBI Taxonomy" id="864142"/>
    <lineage>
        <taxon>Eukaryota</taxon>
        <taxon>Sar</taxon>
        <taxon>Alveolata</taxon>
        <taxon>Apicomplexa</taxon>
        <taxon>Aconoidasida</taxon>
        <taxon>Haemosporida</taxon>
        <taxon>Plasmodiidae</taxon>
        <taxon>Plasmodium</taxon>
        <taxon>Plasmodium (Plasmodium)</taxon>
    </lineage>
</organism>